<dbReference type="GO" id="GO:0005615">
    <property type="term" value="C:extracellular space"/>
    <property type="evidence" value="ECO:0007669"/>
    <property type="project" value="TreeGrafter"/>
</dbReference>
<dbReference type="InterPro" id="IPR050344">
    <property type="entry name" value="Peptidase_M1_aminopeptidases"/>
</dbReference>
<dbReference type="PANTHER" id="PTHR11533">
    <property type="entry name" value="PROTEASE M1 ZINC METALLOPROTEASE"/>
    <property type="match status" value="1"/>
</dbReference>
<evidence type="ECO:0000259" key="1">
    <source>
        <dbReference type="Pfam" id="PF01433"/>
    </source>
</evidence>
<dbReference type="Gene3D" id="1.10.390.10">
    <property type="entry name" value="Neutral Protease Domain 2"/>
    <property type="match status" value="1"/>
</dbReference>
<dbReference type="SUPFAM" id="SSF55486">
    <property type="entry name" value="Metalloproteases ('zincins'), catalytic domain"/>
    <property type="match status" value="1"/>
</dbReference>
<feature type="domain" description="Peptidase M1 membrane alanine aminopeptidase" evidence="1">
    <location>
        <begin position="287"/>
        <end position="505"/>
    </location>
</feature>
<dbReference type="GO" id="GO:0016020">
    <property type="term" value="C:membrane"/>
    <property type="evidence" value="ECO:0007669"/>
    <property type="project" value="TreeGrafter"/>
</dbReference>
<dbReference type="InterPro" id="IPR027268">
    <property type="entry name" value="Peptidase_M4/M1_CTD_sf"/>
</dbReference>
<proteinExistence type="predicted"/>
<dbReference type="PANTHER" id="PTHR11533:SF174">
    <property type="entry name" value="PUROMYCIN-SENSITIVE AMINOPEPTIDASE-RELATED"/>
    <property type="match status" value="1"/>
</dbReference>
<gene>
    <name evidence="2" type="ORF">V5E97_38420</name>
</gene>
<dbReference type="CDD" id="cd09604">
    <property type="entry name" value="M1_APN_like"/>
    <property type="match status" value="1"/>
</dbReference>
<dbReference type="GO" id="GO:0005737">
    <property type="term" value="C:cytoplasm"/>
    <property type="evidence" value="ECO:0007669"/>
    <property type="project" value="TreeGrafter"/>
</dbReference>
<dbReference type="EMBL" id="CP155447">
    <property type="protein sequence ID" value="XBH04130.1"/>
    <property type="molecule type" value="Genomic_DNA"/>
</dbReference>
<dbReference type="InterPro" id="IPR014782">
    <property type="entry name" value="Peptidase_M1_dom"/>
</dbReference>
<keyword evidence="2" id="KW-0645">Protease</keyword>
<sequence length="969" mass="109757">MILVLVPRPDHPVTAGEVSVRASTQRARLTIPAGLPRYDIDASLDLNRRLVTAHEQVRFINRSGVATRELVFHVYPRYRMKEQDRPALSKTLEVLRLSPEESMDAEGRRINVARVQVDGQAAPFDFDPEVDTVMIVPLPRPVEPGQAVVAEIDFNVELPDIWGRWGHHHGLTYLLNWYPVLAHHDDRGWERTPYVPWHQPWHQEAGHYNVRFDTPQGQVIASSGRITGTKPGAPGRQVSTIVASPARDFALVCSDRFEVREQQVGPTLLRVVSLPEHKANAEKVLEYAAEVLPLYERWFGPYFDDEFEIAPSFFGWNGNECSGLVLLDDRVMRVPSSGERYIDHLVTHETCHQWFWNVVGTDGYAETFMDEGLVNAFTAIRLDEKYGRNAPLINWGKGLTWLPTIGREDLRLSGYYGWRARGNNGPVIQDIKSMGNLNALFSLAYDRGGKVIDMIRNRLGDERFFAFFRKIYHEYAFETFHYADLKRELTAFDPSFDWNAFLDGWLVEHKDTDWAVEHVKVNPVTAPSGQRSVTVELRQTGEMVEPTVVLCRCGPDEIRVPIWPDRGSYDIPGAHVAHVPKEDRWVVTVLAPSAPSQVIVDPDHALLDSVPDNNRWKPEIAWRFTPFMTPLDESSQFQSHDRTSIVAGPFIDQYARGGFKIGAQRVNRWQATVWAGAEPALREAIFGGQFALVQFPWPHWSLGVFYEEGLYNFYNDKRHSGGRAFLRYRFLETSSFLIDDQGFAELYFGTGNEFWQGDDGRPVNGKLNAVGGRYRLSTLFPYWDPVQGFEVDATAEYGDRSFGSAATYVRIAGELGIVRPIPTWSGEPSKSRIAVRVYGGYGGPDTVPLFRLGGGRRHRALDLSQDIGSSVWLSTFEWRFPIWRDIDQDLADHVLSVRNLLGAVFYDVGQSYLRGEWNPVVHGVGVGIRIDTILFAFLERASLRVDIAQPVGLGTGRGPVIWFGLNQSF</sequence>
<dbReference type="GO" id="GO:0042277">
    <property type="term" value="F:peptide binding"/>
    <property type="evidence" value="ECO:0007669"/>
    <property type="project" value="TreeGrafter"/>
</dbReference>
<evidence type="ECO:0000313" key="2">
    <source>
        <dbReference type="EMBL" id="XBH04130.1"/>
    </source>
</evidence>
<dbReference type="Gene3D" id="2.40.160.50">
    <property type="entry name" value="membrane protein fhac: a member of the omp85/tpsb transporter family"/>
    <property type="match status" value="1"/>
</dbReference>
<dbReference type="GO" id="GO:0008270">
    <property type="term" value="F:zinc ion binding"/>
    <property type="evidence" value="ECO:0007669"/>
    <property type="project" value="InterPro"/>
</dbReference>
<keyword evidence="2" id="KW-0031">Aminopeptidase</keyword>
<name>A0AAU7CGC9_9BACT</name>
<keyword evidence="2" id="KW-0378">Hydrolase</keyword>
<dbReference type="RefSeq" id="WP_406696878.1">
    <property type="nucleotide sequence ID" value="NZ_CP155447.1"/>
</dbReference>
<protein>
    <submittedName>
        <fullName evidence="2">M1 family aminopeptidase</fullName>
    </submittedName>
</protein>
<dbReference type="AlphaFoldDB" id="A0AAU7CGC9"/>
<accession>A0AAU7CGC9</accession>
<reference evidence="2" key="1">
    <citation type="submission" date="2024-05" db="EMBL/GenBank/DDBJ databases">
        <title>Planctomycetes of the genus Singulisphaera possess chitinolytic capabilities.</title>
        <authorList>
            <person name="Ivanova A."/>
        </authorList>
    </citation>
    <scope>NUCLEOTIDE SEQUENCE</scope>
    <source>
        <strain evidence="2">Ch08T</strain>
    </source>
</reference>
<dbReference type="GO" id="GO:0070006">
    <property type="term" value="F:metalloaminopeptidase activity"/>
    <property type="evidence" value="ECO:0007669"/>
    <property type="project" value="TreeGrafter"/>
</dbReference>
<dbReference type="GO" id="GO:0043171">
    <property type="term" value="P:peptide catabolic process"/>
    <property type="evidence" value="ECO:0007669"/>
    <property type="project" value="TreeGrafter"/>
</dbReference>
<dbReference type="Pfam" id="PF01433">
    <property type="entry name" value="Peptidase_M1"/>
    <property type="match status" value="1"/>
</dbReference>
<organism evidence="2">
    <name type="scientific">Singulisphaera sp. Ch08</name>
    <dbReference type="NCBI Taxonomy" id="3120278"/>
    <lineage>
        <taxon>Bacteria</taxon>
        <taxon>Pseudomonadati</taxon>
        <taxon>Planctomycetota</taxon>
        <taxon>Planctomycetia</taxon>
        <taxon>Isosphaerales</taxon>
        <taxon>Isosphaeraceae</taxon>
        <taxon>Singulisphaera</taxon>
    </lineage>
</organism>